<dbReference type="GO" id="GO:0016705">
    <property type="term" value="F:oxidoreductase activity, acting on paired donors, with incorporation or reduction of molecular oxygen"/>
    <property type="evidence" value="ECO:0007669"/>
    <property type="project" value="InterPro"/>
</dbReference>
<evidence type="ECO:0000256" key="6">
    <source>
        <dbReference type="ARBA" id="ARBA00022692"/>
    </source>
</evidence>
<comment type="caution">
    <text evidence="13">The sequence shown here is derived from an EMBL/GenBank/DDBJ whole genome shotgun (WGS) entry which is preliminary data.</text>
</comment>
<keyword evidence="5" id="KW-0349">Heme</keyword>
<dbReference type="SUPFAM" id="SSF48264">
    <property type="entry name" value="Cytochrome P450"/>
    <property type="match status" value="1"/>
</dbReference>
<dbReference type="GO" id="GO:0020037">
    <property type="term" value="F:heme binding"/>
    <property type="evidence" value="ECO:0007669"/>
    <property type="project" value="InterPro"/>
</dbReference>
<keyword evidence="12" id="KW-0472">Membrane</keyword>
<dbReference type="GO" id="GO:0004497">
    <property type="term" value="F:monooxygenase activity"/>
    <property type="evidence" value="ECO:0007669"/>
    <property type="project" value="UniProtKB-KW"/>
</dbReference>
<comment type="subcellular location">
    <subcellularLocation>
        <location evidence="2">Membrane</location>
    </subcellularLocation>
</comment>
<dbReference type="EMBL" id="JAUEPS010000026">
    <property type="protein sequence ID" value="KAK0455285.1"/>
    <property type="molecule type" value="Genomic_DNA"/>
</dbReference>
<dbReference type="Proteomes" id="UP001175211">
    <property type="component" value="Unassembled WGS sequence"/>
</dbReference>
<evidence type="ECO:0000256" key="3">
    <source>
        <dbReference type="ARBA" id="ARBA00004721"/>
    </source>
</evidence>
<protein>
    <submittedName>
        <fullName evidence="13">Cytochrome P450</fullName>
    </submittedName>
</protein>
<keyword evidence="14" id="KW-1185">Reference proteome</keyword>
<evidence type="ECO:0000256" key="5">
    <source>
        <dbReference type="ARBA" id="ARBA00022617"/>
    </source>
</evidence>
<evidence type="ECO:0000313" key="14">
    <source>
        <dbReference type="Proteomes" id="UP001175211"/>
    </source>
</evidence>
<evidence type="ECO:0000256" key="12">
    <source>
        <dbReference type="ARBA" id="ARBA00023136"/>
    </source>
</evidence>
<keyword evidence="6" id="KW-0812">Transmembrane</keyword>
<sequence length="196" mass="21803">MVGLLYELSRHPEDQARVCEEIATAKAGAFTSAEDDHLPLAEPIITSDGKAFAQVPISKGQIIFASMYIYNRLASIWDDYAAEWNPRRFLEDRGIKQESLGVYANLYDLFCHGSPLILPFDRMTLNAGIRGCIRWRFAVMELQPVITELLSNFEFSIPKGAPDLQHDPAGVLLLPIVPGKAQEGPQIPLLVTPPKK</sequence>
<evidence type="ECO:0000256" key="2">
    <source>
        <dbReference type="ARBA" id="ARBA00004370"/>
    </source>
</evidence>
<dbReference type="PANTHER" id="PTHR24305">
    <property type="entry name" value="CYTOCHROME P450"/>
    <property type="match status" value="1"/>
</dbReference>
<evidence type="ECO:0000256" key="7">
    <source>
        <dbReference type="ARBA" id="ARBA00022723"/>
    </source>
</evidence>
<gene>
    <name evidence="13" type="ORF">EV420DRAFT_1644923</name>
</gene>
<comment type="pathway">
    <text evidence="3">Secondary metabolite biosynthesis; terpenoid biosynthesis.</text>
</comment>
<keyword evidence="10" id="KW-0408">Iron</keyword>
<dbReference type="PANTHER" id="PTHR24305:SF166">
    <property type="entry name" value="CYTOCHROME P450 12A4, MITOCHONDRIAL-RELATED"/>
    <property type="match status" value="1"/>
</dbReference>
<comment type="cofactor">
    <cofactor evidence="1">
        <name>heme</name>
        <dbReference type="ChEBI" id="CHEBI:30413"/>
    </cofactor>
</comment>
<dbReference type="AlphaFoldDB" id="A0AA39N2Z2"/>
<dbReference type="Pfam" id="PF00067">
    <property type="entry name" value="p450"/>
    <property type="match status" value="1"/>
</dbReference>
<keyword evidence="11" id="KW-0503">Monooxygenase</keyword>
<evidence type="ECO:0000256" key="11">
    <source>
        <dbReference type="ARBA" id="ARBA00023033"/>
    </source>
</evidence>
<proteinExistence type="inferred from homology"/>
<evidence type="ECO:0000256" key="9">
    <source>
        <dbReference type="ARBA" id="ARBA00023002"/>
    </source>
</evidence>
<evidence type="ECO:0000256" key="4">
    <source>
        <dbReference type="ARBA" id="ARBA00010617"/>
    </source>
</evidence>
<accession>A0AA39N2Z2</accession>
<keyword evidence="7" id="KW-0479">Metal-binding</keyword>
<evidence type="ECO:0000313" key="13">
    <source>
        <dbReference type="EMBL" id="KAK0455285.1"/>
    </source>
</evidence>
<dbReference type="GO" id="GO:0005506">
    <property type="term" value="F:iron ion binding"/>
    <property type="evidence" value="ECO:0007669"/>
    <property type="project" value="InterPro"/>
</dbReference>
<dbReference type="RefSeq" id="XP_060328795.1">
    <property type="nucleotide sequence ID" value="XM_060477708.1"/>
</dbReference>
<dbReference type="GO" id="GO:0016020">
    <property type="term" value="C:membrane"/>
    <property type="evidence" value="ECO:0007669"/>
    <property type="project" value="UniProtKB-SubCell"/>
</dbReference>
<name>A0AA39N2Z2_ARMTA</name>
<organism evidence="13 14">
    <name type="scientific">Armillaria tabescens</name>
    <name type="common">Ringless honey mushroom</name>
    <name type="synonym">Agaricus tabescens</name>
    <dbReference type="NCBI Taxonomy" id="1929756"/>
    <lineage>
        <taxon>Eukaryota</taxon>
        <taxon>Fungi</taxon>
        <taxon>Dikarya</taxon>
        <taxon>Basidiomycota</taxon>
        <taxon>Agaricomycotina</taxon>
        <taxon>Agaricomycetes</taxon>
        <taxon>Agaricomycetidae</taxon>
        <taxon>Agaricales</taxon>
        <taxon>Marasmiineae</taxon>
        <taxon>Physalacriaceae</taxon>
        <taxon>Desarmillaria</taxon>
    </lineage>
</organism>
<dbReference type="Gene3D" id="1.10.630.10">
    <property type="entry name" value="Cytochrome P450"/>
    <property type="match status" value="1"/>
</dbReference>
<evidence type="ECO:0000256" key="1">
    <source>
        <dbReference type="ARBA" id="ARBA00001971"/>
    </source>
</evidence>
<keyword evidence="8" id="KW-1133">Transmembrane helix</keyword>
<dbReference type="InterPro" id="IPR001128">
    <property type="entry name" value="Cyt_P450"/>
</dbReference>
<comment type="similarity">
    <text evidence="4">Belongs to the cytochrome P450 family.</text>
</comment>
<dbReference type="InterPro" id="IPR036396">
    <property type="entry name" value="Cyt_P450_sf"/>
</dbReference>
<reference evidence="13" key="1">
    <citation type="submission" date="2023-06" db="EMBL/GenBank/DDBJ databases">
        <authorList>
            <consortium name="Lawrence Berkeley National Laboratory"/>
            <person name="Ahrendt S."/>
            <person name="Sahu N."/>
            <person name="Indic B."/>
            <person name="Wong-Bajracharya J."/>
            <person name="Merenyi Z."/>
            <person name="Ke H.-M."/>
            <person name="Monk M."/>
            <person name="Kocsube S."/>
            <person name="Drula E."/>
            <person name="Lipzen A."/>
            <person name="Balint B."/>
            <person name="Henrissat B."/>
            <person name="Andreopoulos B."/>
            <person name="Martin F.M."/>
            <person name="Harder C.B."/>
            <person name="Rigling D."/>
            <person name="Ford K.L."/>
            <person name="Foster G.D."/>
            <person name="Pangilinan J."/>
            <person name="Papanicolaou A."/>
            <person name="Barry K."/>
            <person name="LaButti K."/>
            <person name="Viragh M."/>
            <person name="Koriabine M."/>
            <person name="Yan M."/>
            <person name="Riley R."/>
            <person name="Champramary S."/>
            <person name="Plett K.L."/>
            <person name="Tsai I.J."/>
            <person name="Slot J."/>
            <person name="Sipos G."/>
            <person name="Plett J."/>
            <person name="Nagy L.G."/>
            <person name="Grigoriev I.V."/>
        </authorList>
    </citation>
    <scope>NUCLEOTIDE SEQUENCE</scope>
    <source>
        <strain evidence="13">CCBAS 213</strain>
    </source>
</reference>
<keyword evidence="9" id="KW-0560">Oxidoreductase</keyword>
<dbReference type="GeneID" id="85361256"/>
<evidence type="ECO:0000256" key="8">
    <source>
        <dbReference type="ARBA" id="ARBA00022989"/>
    </source>
</evidence>
<dbReference type="InterPro" id="IPR050121">
    <property type="entry name" value="Cytochrome_P450_monoxygenase"/>
</dbReference>
<evidence type="ECO:0000256" key="10">
    <source>
        <dbReference type="ARBA" id="ARBA00023004"/>
    </source>
</evidence>